<feature type="coiled-coil region" evidence="2">
    <location>
        <begin position="223"/>
        <end position="250"/>
    </location>
</feature>
<protein>
    <submittedName>
        <fullName evidence="4">Coiled-coil domain-containing protein 42-like</fullName>
    </submittedName>
</protein>
<organism evidence="4">
    <name type="scientific">Diabrotica virgifera virgifera</name>
    <name type="common">western corn rootworm</name>
    <dbReference type="NCBI Taxonomy" id="50390"/>
    <lineage>
        <taxon>Eukaryota</taxon>
        <taxon>Metazoa</taxon>
        <taxon>Ecdysozoa</taxon>
        <taxon>Arthropoda</taxon>
        <taxon>Hexapoda</taxon>
        <taxon>Insecta</taxon>
        <taxon>Pterygota</taxon>
        <taxon>Neoptera</taxon>
        <taxon>Endopterygota</taxon>
        <taxon>Coleoptera</taxon>
        <taxon>Polyphaga</taxon>
        <taxon>Cucujiformia</taxon>
        <taxon>Chrysomeloidea</taxon>
        <taxon>Chrysomelidae</taxon>
        <taxon>Galerucinae</taxon>
        <taxon>Diabroticina</taxon>
        <taxon>Diabroticites</taxon>
        <taxon>Diabrotica</taxon>
    </lineage>
</organism>
<dbReference type="GO" id="GO:0005856">
    <property type="term" value="C:cytoskeleton"/>
    <property type="evidence" value="ECO:0007669"/>
    <property type="project" value="UniProtKB-ARBA"/>
</dbReference>
<dbReference type="PANTHER" id="PTHR21683">
    <property type="entry name" value="COILED-COIL DOMAIN-CONTAINING PROTEIN 42 LIKE-2-LIKE-RELATED"/>
    <property type="match status" value="1"/>
</dbReference>
<dbReference type="AlphaFoldDB" id="A0A6P7FBD0"/>
<dbReference type="InterPro" id="IPR025252">
    <property type="entry name" value="DUF4200"/>
</dbReference>
<feature type="domain" description="DUF4200" evidence="3">
    <location>
        <begin position="68"/>
        <end position="176"/>
    </location>
</feature>
<evidence type="ECO:0000313" key="4">
    <source>
        <dbReference type="RefSeq" id="XP_028130838.1"/>
    </source>
</evidence>
<dbReference type="RefSeq" id="XP_028130838.1">
    <property type="nucleotide sequence ID" value="XM_028275037.1"/>
</dbReference>
<gene>
    <name evidence="4" type="primary">LOC114326615</name>
</gene>
<dbReference type="PANTHER" id="PTHR21683:SF2">
    <property type="entry name" value="COILED-COIL DOMAIN-CONTAINING PROTEIN 42 LIKE-2-LIKE"/>
    <property type="match status" value="1"/>
</dbReference>
<sequence length="338" mass="40408">MENKNKYKIPGKLQITIPKRTPYDIQRVQDYLVSKNMTRMEKVYPQFDVVKSEDPKAELARLQIKLLDSEELLDQKRKTLVETRTELDKQWQELDNKEQALRENFRKFDQFIKENMDKRERAEKKIKDDTKLCVQRTKDIEKCNKDYQALKDTKFEMDKKIKEFRLYENFLDKVVNTSQEFIAIQDMINRYMTLLSAKQSLAKLQEENLVALERAKSDMMKLIEEKNFVIMGLNNQIANLQARFENAKIKSIECEQLVLQIKNNAVQQLNNIDEVKSSVWNLYTHMAHSKMHPIKIPKENVEEQMMYIKRTLTELSKVNQILRRRARQNKSKSKTRYT</sequence>
<accession>A0A6P7FBD0</accession>
<dbReference type="KEGG" id="dvv:114326615"/>
<evidence type="ECO:0000256" key="2">
    <source>
        <dbReference type="SAM" id="Coils"/>
    </source>
</evidence>
<keyword evidence="1 2" id="KW-0175">Coiled coil</keyword>
<dbReference type="InterPro" id="IPR051147">
    <property type="entry name" value="CFAP_domain-containing"/>
</dbReference>
<reference evidence="4" key="1">
    <citation type="submission" date="2025-08" db="UniProtKB">
        <authorList>
            <consortium name="RefSeq"/>
        </authorList>
    </citation>
    <scope>IDENTIFICATION</scope>
    <source>
        <tissue evidence="4">Whole insect</tissue>
    </source>
</reference>
<dbReference type="InParanoid" id="A0A6P7FBD0"/>
<name>A0A6P7FBD0_DIAVI</name>
<proteinExistence type="predicted"/>
<dbReference type="OrthoDB" id="10264298at2759"/>
<evidence type="ECO:0000259" key="3">
    <source>
        <dbReference type="Pfam" id="PF13863"/>
    </source>
</evidence>
<evidence type="ECO:0000256" key="1">
    <source>
        <dbReference type="ARBA" id="ARBA00023054"/>
    </source>
</evidence>
<dbReference type="Pfam" id="PF13863">
    <property type="entry name" value="DUF4200"/>
    <property type="match status" value="1"/>
</dbReference>